<evidence type="ECO:0008006" key="5">
    <source>
        <dbReference type="Google" id="ProtNLM"/>
    </source>
</evidence>
<sequence>MTYFEDNPEIFAALVAAIAILGGLFGSIIGAKIQANGGRDQAAAAREAAQIAAEAQRVAALWTVRQVQVAEFIQQSHEVRRLCSKFFTHDSFNGVLDQQLSEARHVLLRRKAEVDLIAPRPVAGAARELIESIDRYRNYSISRGPGQYLYRELLNASLNQDVDLSVLAAYNEVLRALSEYVSFLESVQPGPMSDAADAEYRRAYRAAHQITCDVGGFTSDQASELIGYTLQRDPHQTKIDHENSLEGETEALVTAAREMLRSEDDVAPAVPEQRRRRWRAGAGR</sequence>
<name>A0ABQ3PJK5_9ACTN</name>
<accession>A0ABQ3PJK5</accession>
<evidence type="ECO:0000313" key="3">
    <source>
        <dbReference type="EMBL" id="GHI25183.1"/>
    </source>
</evidence>
<organism evidence="3 4">
    <name type="scientific">Streptomyces hydrogenans</name>
    <dbReference type="NCBI Taxonomy" id="1873719"/>
    <lineage>
        <taxon>Bacteria</taxon>
        <taxon>Bacillati</taxon>
        <taxon>Actinomycetota</taxon>
        <taxon>Actinomycetes</taxon>
        <taxon>Kitasatosporales</taxon>
        <taxon>Streptomycetaceae</taxon>
        <taxon>Streptomyces</taxon>
    </lineage>
</organism>
<keyword evidence="2" id="KW-1133">Transmembrane helix</keyword>
<comment type="caution">
    <text evidence="3">The sequence shown here is derived from an EMBL/GenBank/DDBJ whole genome shotgun (WGS) entry which is preliminary data.</text>
</comment>
<feature type="compositionally biased region" description="Basic residues" evidence="1">
    <location>
        <begin position="274"/>
        <end position="284"/>
    </location>
</feature>
<feature type="region of interest" description="Disordered" evidence="1">
    <location>
        <begin position="262"/>
        <end position="284"/>
    </location>
</feature>
<keyword evidence="4" id="KW-1185">Reference proteome</keyword>
<evidence type="ECO:0000256" key="2">
    <source>
        <dbReference type="SAM" id="Phobius"/>
    </source>
</evidence>
<protein>
    <recommendedName>
        <fullName evidence="5">Secreted protein</fullName>
    </recommendedName>
</protein>
<gene>
    <name evidence="3" type="ORF">Shyd_65540</name>
</gene>
<dbReference type="EMBL" id="BNDW01000068">
    <property type="protein sequence ID" value="GHI25183.1"/>
    <property type="molecule type" value="Genomic_DNA"/>
</dbReference>
<dbReference type="Proteomes" id="UP001052739">
    <property type="component" value="Unassembled WGS sequence"/>
</dbReference>
<dbReference type="RefSeq" id="WP_190222796.1">
    <property type="nucleotide sequence ID" value="NZ_BNBS01000020.1"/>
</dbReference>
<feature type="transmembrane region" description="Helical" evidence="2">
    <location>
        <begin position="12"/>
        <end position="31"/>
    </location>
</feature>
<keyword evidence="2" id="KW-0472">Membrane</keyword>
<reference evidence="3" key="1">
    <citation type="submission" date="2024-05" db="EMBL/GenBank/DDBJ databases">
        <title>Whole genome shotgun sequence of Streptomyces hydrogenans NBRC 13475.</title>
        <authorList>
            <person name="Komaki H."/>
            <person name="Tamura T."/>
        </authorList>
    </citation>
    <scope>NUCLEOTIDE SEQUENCE</scope>
    <source>
        <strain evidence="3">NBRC 13475</strain>
    </source>
</reference>
<keyword evidence="2" id="KW-0812">Transmembrane</keyword>
<evidence type="ECO:0000313" key="4">
    <source>
        <dbReference type="Proteomes" id="UP001052739"/>
    </source>
</evidence>
<evidence type="ECO:0000256" key="1">
    <source>
        <dbReference type="SAM" id="MobiDB-lite"/>
    </source>
</evidence>
<proteinExistence type="predicted"/>